<dbReference type="STRING" id="401053.AciPR4_0728"/>
<dbReference type="Pfam" id="PF10282">
    <property type="entry name" value="Lactonase"/>
    <property type="match status" value="2"/>
</dbReference>
<dbReference type="Proteomes" id="UP000006844">
    <property type="component" value="Chromosome"/>
</dbReference>
<evidence type="ECO:0000256" key="1">
    <source>
        <dbReference type="ARBA" id="ARBA00005564"/>
    </source>
</evidence>
<gene>
    <name evidence="4" type="ordered locus">AciPR4_0728</name>
</gene>
<dbReference type="SUPFAM" id="SSF63825">
    <property type="entry name" value="YWTD domain"/>
    <property type="match status" value="1"/>
</dbReference>
<dbReference type="Gene3D" id="2.130.10.10">
    <property type="entry name" value="YVTN repeat-like/Quinoprotein amine dehydrogenase"/>
    <property type="match status" value="2"/>
</dbReference>
<dbReference type="KEGG" id="tsa:AciPR4_0728"/>
<reference evidence="4 5" key="1">
    <citation type="journal article" date="2012" name="Stand. Genomic Sci.">
        <title>Complete genome sequence of Terriglobus saanensis type strain SP1PR4(T), an Acidobacteria from tundra soil.</title>
        <authorList>
            <person name="Rawat S.R."/>
            <person name="Mannisto M.K."/>
            <person name="Starovoytov V."/>
            <person name="Goodwin L."/>
            <person name="Nolan M."/>
            <person name="Hauser L."/>
            <person name="Land M."/>
            <person name="Davenport K.W."/>
            <person name="Woyke T."/>
            <person name="Haggblom M.M."/>
        </authorList>
    </citation>
    <scope>NUCLEOTIDE SEQUENCE</scope>
    <source>
        <strain evidence="5">ATCC BAA-1853 / DSM 23119 / SP1PR4</strain>
    </source>
</reference>
<feature type="signal peptide" evidence="3">
    <location>
        <begin position="1"/>
        <end position="18"/>
    </location>
</feature>
<dbReference type="InterPro" id="IPR019405">
    <property type="entry name" value="Lactonase_7-beta_prop"/>
</dbReference>
<evidence type="ECO:0000256" key="2">
    <source>
        <dbReference type="ARBA" id="ARBA00022526"/>
    </source>
</evidence>
<protein>
    <submittedName>
        <fullName evidence="4">Putative lipoprotein</fullName>
    </submittedName>
</protein>
<accession>E8V5M7</accession>
<keyword evidence="5" id="KW-1185">Reference proteome</keyword>
<dbReference type="AlphaFoldDB" id="E8V5M7"/>
<organism evidence="4 5">
    <name type="scientific">Terriglobus saanensis (strain ATCC BAA-1853 / DSM 23119 / SP1PR4)</name>
    <dbReference type="NCBI Taxonomy" id="401053"/>
    <lineage>
        <taxon>Bacteria</taxon>
        <taxon>Pseudomonadati</taxon>
        <taxon>Acidobacteriota</taxon>
        <taxon>Terriglobia</taxon>
        <taxon>Terriglobales</taxon>
        <taxon>Acidobacteriaceae</taxon>
        <taxon>Terriglobus</taxon>
    </lineage>
</organism>
<dbReference type="PANTHER" id="PTHR30344">
    <property type="entry name" value="6-PHOSPHOGLUCONOLACTONASE-RELATED"/>
    <property type="match status" value="1"/>
</dbReference>
<name>E8V5M7_TERSS</name>
<evidence type="ECO:0000256" key="3">
    <source>
        <dbReference type="SAM" id="SignalP"/>
    </source>
</evidence>
<dbReference type="OrthoDB" id="105446at2"/>
<dbReference type="EMBL" id="CP002467">
    <property type="protein sequence ID" value="ADV81561.1"/>
    <property type="molecule type" value="Genomic_DNA"/>
</dbReference>
<keyword evidence="3" id="KW-0732">Signal</keyword>
<dbReference type="HOGENOM" id="CLU_650147_0_0_0"/>
<comment type="similarity">
    <text evidence="1">Belongs to the cycloisomerase 2 family.</text>
</comment>
<dbReference type="PROSITE" id="PS51257">
    <property type="entry name" value="PROKAR_LIPOPROTEIN"/>
    <property type="match status" value="1"/>
</dbReference>
<dbReference type="RefSeq" id="WP_013567294.1">
    <property type="nucleotide sequence ID" value="NC_014963.1"/>
</dbReference>
<proteinExistence type="inferred from homology"/>
<feature type="chain" id="PRO_5003232911" evidence="3">
    <location>
        <begin position="19"/>
        <end position="413"/>
    </location>
</feature>
<keyword evidence="2" id="KW-0119">Carbohydrate metabolism</keyword>
<dbReference type="PANTHER" id="PTHR30344:SF1">
    <property type="entry name" value="6-PHOSPHOGLUCONOLACTONASE"/>
    <property type="match status" value="1"/>
</dbReference>
<keyword evidence="2" id="KW-0313">Glucose metabolism</keyword>
<dbReference type="eggNOG" id="COG2706">
    <property type="taxonomic scope" value="Bacteria"/>
</dbReference>
<dbReference type="GO" id="GO:0006006">
    <property type="term" value="P:glucose metabolic process"/>
    <property type="evidence" value="ECO:0007669"/>
    <property type="project" value="UniProtKB-KW"/>
</dbReference>
<evidence type="ECO:0000313" key="4">
    <source>
        <dbReference type="EMBL" id="ADV81561.1"/>
    </source>
</evidence>
<keyword evidence="4" id="KW-0449">Lipoprotein</keyword>
<evidence type="ECO:0000313" key="5">
    <source>
        <dbReference type="Proteomes" id="UP000006844"/>
    </source>
</evidence>
<dbReference type="GO" id="GO:0017057">
    <property type="term" value="F:6-phosphogluconolactonase activity"/>
    <property type="evidence" value="ECO:0007669"/>
    <property type="project" value="TreeGrafter"/>
</dbReference>
<sequence length="413" mass="42576">MKFSQMGRFTLASLSSLAVCLGLIACTRDYTVAYVYATSTKSNPGLVNVYHVDFQSGSLMQLSDSPVSSGGKNPVGLVVTNSQKSLFVINRDDSNIVWYQIGTDGKIYAQKTYSTAGSFPVALAISSDDKFLYVVCTYQGTSSTGPGIINVFQTADDATNNDYSLTPLTALNTNVGVTPIGVVASTNATTTATATAPATTVSFLYVIEQDTTTTSNLLGFSRNTTTGALTALAGTTVTATAATGYSSGVLPSSIVEDPKARYLYVTDRSANQVIGYTFSSGGVPTPMNNGPFATGSLPVAATIDPRGKFLYVANYNANTVTPFAIDISTGSLSASSGSTGTATGTGPTCVTIESALGIYLFTSNQLDNSVTGLQLNPSTGALKNIQNTPFPASGLPSCAAAVANGDHATQIVQ</sequence>
<dbReference type="InterPro" id="IPR050282">
    <property type="entry name" value="Cycloisomerase_2"/>
</dbReference>
<dbReference type="InterPro" id="IPR015943">
    <property type="entry name" value="WD40/YVTN_repeat-like_dom_sf"/>
</dbReference>